<evidence type="ECO:0000256" key="1">
    <source>
        <dbReference type="ARBA" id="ARBA00007401"/>
    </source>
</evidence>
<dbReference type="SMART" id="SM00060">
    <property type="entry name" value="FN3"/>
    <property type="match status" value="4"/>
</dbReference>
<comment type="similarity">
    <text evidence="1">Belongs to the glycosyl hydrolase 2 family.</text>
</comment>
<dbReference type="SUPFAM" id="SSF49265">
    <property type="entry name" value="Fibronectin type III"/>
    <property type="match status" value="3"/>
</dbReference>
<evidence type="ECO:0000256" key="2">
    <source>
        <dbReference type="ARBA" id="ARBA00022801"/>
    </source>
</evidence>
<dbReference type="Proteomes" id="UP000250369">
    <property type="component" value="Unassembled WGS sequence"/>
</dbReference>
<dbReference type="InterPro" id="IPR003961">
    <property type="entry name" value="FN3_dom"/>
</dbReference>
<evidence type="ECO:0000256" key="3">
    <source>
        <dbReference type="SAM" id="SignalP"/>
    </source>
</evidence>
<keyword evidence="6" id="KW-1185">Reference proteome</keyword>
<dbReference type="Pfam" id="PF02837">
    <property type="entry name" value="Glyco_hydro_2_N"/>
    <property type="match status" value="1"/>
</dbReference>
<dbReference type="InterPro" id="IPR036116">
    <property type="entry name" value="FN3_sf"/>
</dbReference>
<dbReference type="InterPro" id="IPR032287">
    <property type="entry name" value="DUF4838"/>
</dbReference>
<dbReference type="InterPro" id="IPR029018">
    <property type="entry name" value="Hex-like_dom2"/>
</dbReference>
<dbReference type="OrthoDB" id="5136785at2"/>
<dbReference type="GO" id="GO:0005975">
    <property type="term" value="P:carbohydrate metabolic process"/>
    <property type="evidence" value="ECO:0007669"/>
    <property type="project" value="InterPro"/>
</dbReference>
<feature type="signal peptide" evidence="3">
    <location>
        <begin position="1"/>
        <end position="25"/>
    </location>
</feature>
<feature type="domain" description="Fibronectin type-III" evidence="4">
    <location>
        <begin position="1007"/>
        <end position="1100"/>
    </location>
</feature>
<dbReference type="AlphaFoldDB" id="A0A329MTM7"/>
<keyword evidence="2" id="KW-0378">Hydrolase</keyword>
<dbReference type="GO" id="GO:0004553">
    <property type="term" value="F:hydrolase activity, hydrolyzing O-glycosyl compounds"/>
    <property type="evidence" value="ECO:0007669"/>
    <property type="project" value="InterPro"/>
</dbReference>
<feature type="chain" id="PRO_5016304840" description="Fibronectin type-III domain-containing protein" evidence="3">
    <location>
        <begin position="26"/>
        <end position="1197"/>
    </location>
</feature>
<dbReference type="SUPFAM" id="SSF55545">
    <property type="entry name" value="beta-N-acetylhexosaminidase-like domain"/>
    <property type="match status" value="1"/>
</dbReference>
<feature type="domain" description="Fibronectin type-III" evidence="4">
    <location>
        <begin position="900"/>
        <end position="998"/>
    </location>
</feature>
<dbReference type="EMBL" id="QMFB01000005">
    <property type="protein sequence ID" value="RAV21317.1"/>
    <property type="molecule type" value="Genomic_DNA"/>
</dbReference>
<keyword evidence="3" id="KW-0732">Signal</keyword>
<comment type="caution">
    <text evidence="5">The sequence shown here is derived from an EMBL/GenBank/DDBJ whole genome shotgun (WGS) entry which is preliminary data.</text>
</comment>
<evidence type="ECO:0000313" key="6">
    <source>
        <dbReference type="Proteomes" id="UP000250369"/>
    </source>
</evidence>
<dbReference type="SUPFAM" id="SSF49785">
    <property type="entry name" value="Galactose-binding domain-like"/>
    <property type="match status" value="1"/>
</dbReference>
<dbReference type="InterPro" id="IPR013783">
    <property type="entry name" value="Ig-like_fold"/>
</dbReference>
<dbReference type="PROSITE" id="PS50853">
    <property type="entry name" value="FN3"/>
    <property type="match status" value="3"/>
</dbReference>
<dbReference type="PANTHER" id="PTHR47406:SF2">
    <property type="entry name" value="ALPHA GLUCURONIDASE N-TERMINAL DOMAIN-CONTAINING PROTEIN"/>
    <property type="match status" value="1"/>
</dbReference>
<dbReference type="CDD" id="cd00063">
    <property type="entry name" value="FN3"/>
    <property type="match status" value="4"/>
</dbReference>
<dbReference type="InterPro" id="IPR006104">
    <property type="entry name" value="Glyco_hydro_2_N"/>
</dbReference>
<organism evidence="5 6">
    <name type="scientific">Paenibacillus contaminans</name>
    <dbReference type="NCBI Taxonomy" id="450362"/>
    <lineage>
        <taxon>Bacteria</taxon>
        <taxon>Bacillati</taxon>
        <taxon>Bacillota</taxon>
        <taxon>Bacilli</taxon>
        <taxon>Bacillales</taxon>
        <taxon>Paenibacillaceae</taxon>
        <taxon>Paenibacillus</taxon>
    </lineage>
</organism>
<dbReference type="Gene3D" id="2.60.120.260">
    <property type="entry name" value="Galactose-binding domain-like"/>
    <property type="match status" value="1"/>
</dbReference>
<gene>
    <name evidence="5" type="ORF">DQG23_11720</name>
</gene>
<dbReference type="PANTHER" id="PTHR47406">
    <property type="entry name" value="COAGULATION FACTOR 5/8 TYPE, C-TERMINAL"/>
    <property type="match status" value="1"/>
</dbReference>
<dbReference type="Pfam" id="PF16126">
    <property type="entry name" value="DUF4838"/>
    <property type="match status" value="1"/>
</dbReference>
<dbReference type="InterPro" id="IPR008979">
    <property type="entry name" value="Galactose-bd-like_sf"/>
</dbReference>
<accession>A0A329MTM7</accession>
<protein>
    <recommendedName>
        <fullName evidence="4">Fibronectin type-III domain-containing protein</fullName>
    </recommendedName>
</protein>
<feature type="domain" description="Fibronectin type-III" evidence="4">
    <location>
        <begin position="804"/>
        <end position="899"/>
    </location>
</feature>
<evidence type="ECO:0000259" key="4">
    <source>
        <dbReference type="PROSITE" id="PS50853"/>
    </source>
</evidence>
<proteinExistence type="inferred from homology"/>
<name>A0A329MTM7_9BACL</name>
<dbReference type="Gene3D" id="3.30.379.10">
    <property type="entry name" value="Chitobiase/beta-hexosaminidase domain 2-like"/>
    <property type="match status" value="1"/>
</dbReference>
<dbReference type="RefSeq" id="WP_113031021.1">
    <property type="nucleotide sequence ID" value="NZ_QMFB01000005.1"/>
</dbReference>
<evidence type="ECO:0000313" key="5">
    <source>
        <dbReference type="EMBL" id="RAV21317.1"/>
    </source>
</evidence>
<reference evidence="5 6" key="1">
    <citation type="journal article" date="2009" name="Int. J. Syst. Evol. Microbiol.">
        <title>Paenibacillus contaminans sp. nov., isolated from a contaminated laboratory plate.</title>
        <authorList>
            <person name="Chou J.H."/>
            <person name="Lee J.H."/>
            <person name="Lin M.C."/>
            <person name="Chang P.S."/>
            <person name="Arun A.B."/>
            <person name="Young C.C."/>
            <person name="Chen W.M."/>
        </authorList>
    </citation>
    <scope>NUCLEOTIDE SEQUENCE [LARGE SCALE GENOMIC DNA]</scope>
    <source>
        <strain evidence="5 6">CKOBP-6</strain>
    </source>
</reference>
<dbReference type="Gene3D" id="2.60.40.10">
    <property type="entry name" value="Immunoglobulins"/>
    <property type="match status" value="4"/>
</dbReference>
<sequence length="1197" mass="132329">MKIKRFLCWGMIMALLFSFVPSVLAENDSTGLPEETGTEALQTVLNDTYSKEALQTVLNATYSNLVLVENGIAKSTIILSSSATEPEQKAAQELKNYVKQISAAELPVANNPAGVAGIKIYIGSAAPSPGKEAIRAGGNEPDSFRLHVAEEAIQLVGLEDSDKGSLYAVYELLEQMGVRWFMPGEIGTVVPDLETIAVRYQDTIQHPGLSFRFFQAATPYLWATGMPMGVNLEEATPWVEHVRLNQKTVGAHELLSTPPSRSTRADLYLPNADGTPSIHLDVTKPEVLDLVVAESLAKLRKNPSLEYLSMGPSDGHVLVLKPDPEWDGDDRDVLTGALSTTDRYIKFFNLVLEELGKEGYQDVKIVFYAYNTYYNPPVRWTPNQRIVPMIASLTLDRIHSIGNPLAWERNYLKEVIDGWNKISPTVMIYDYLYNPADPGLPVSLAERVGTEYKYFKDHGVVGIRAETTPEWGYGGLGLYLAAKMMWNPDLDVAALREDYFTKFYGPAAAPMEEHFDILENAFAKADYSAGNIYDFPHILTDEVMQEMARTLGEAKARVASDSVYAKRIDMISIAYGFSDNFLDMIEQFNRFDFDAAKEKLDNVYDFREQAALHSPAILSSYKAYTYVEWFFDRMVNGGKQRTSNGNRLVAELPDEWNVKLFPNASGVDLGLWKPGLGTESWRKLKTYSETWSDQGLRYYKGHAWYRTTVDVAKEFDTGKPIRLWFSSIDETARVWMNGEELSLVQKGTGLTKPWEFDATPAVKFGEPNLIVVDVRNEDIDELGTGGIMGPAILWQVNTELDYLPPADVKNLKAVHIPGTDTVKVTWDIPADNMGVTGYQLEMLNRESVGGVLGSVVTTTNEYIDTGMKPGMERRYRVRAIDAGGNKSANYSAYARVTMNPPSTVTGLKVKQISADKVYISWNPATVYEDFAIAGYSLEVLNQNPPGGVLETIKTSTNAYTLSGLQPGMIRRFRVKAIDTAGNMSADYSAVVQVTMSENVTPAAPPAAPTGLKSEPVANGAMKISWNPSTSDVGIAKYMLEVWDVDGGAGRLLTVEATTNDYTFTDYFKIGIVRKIRVLAVDNAGGQSAASAFITLKVPPTKPVLTVEQISGTEVAISWTASESIYGMKEYVLELLNPDPPGGVNKELMRALNTEFTHTGLTVDGKTLRYRVRAIDNYSTAFPNVSSSDIVEIIMQPK</sequence>
<dbReference type="Pfam" id="PF00041">
    <property type="entry name" value="fn3"/>
    <property type="match status" value="2"/>
</dbReference>